<keyword evidence="7 12" id="KW-0418">Kinase</keyword>
<dbReference type="InterPro" id="IPR011009">
    <property type="entry name" value="Kinase-like_dom_sf"/>
</dbReference>
<dbReference type="GO" id="GO:0005634">
    <property type="term" value="C:nucleus"/>
    <property type="evidence" value="ECO:0007669"/>
    <property type="project" value="TreeGrafter"/>
</dbReference>
<dbReference type="InterPro" id="IPR008266">
    <property type="entry name" value="Tyr_kinase_AS"/>
</dbReference>
<evidence type="ECO:0000256" key="6">
    <source>
        <dbReference type="ARBA" id="ARBA00022741"/>
    </source>
</evidence>
<dbReference type="GO" id="GO:0004674">
    <property type="term" value="F:protein serine/threonine kinase activity"/>
    <property type="evidence" value="ECO:0007669"/>
    <property type="project" value="UniProtKB-KW"/>
</dbReference>
<evidence type="ECO:0000256" key="8">
    <source>
        <dbReference type="ARBA" id="ARBA00022840"/>
    </source>
</evidence>
<dbReference type="EMBL" id="JAPDMQ010000033">
    <property type="protein sequence ID" value="KAK0539312.1"/>
    <property type="molecule type" value="Genomic_DNA"/>
</dbReference>
<evidence type="ECO:0000256" key="4">
    <source>
        <dbReference type="ARBA" id="ARBA00022679"/>
    </source>
</evidence>
<dbReference type="GO" id="GO:0008033">
    <property type="term" value="P:tRNA processing"/>
    <property type="evidence" value="ECO:0007669"/>
    <property type="project" value="UniProtKB-KW"/>
</dbReference>
<keyword evidence="5" id="KW-0819">tRNA processing</keyword>
<protein>
    <recommendedName>
        <fullName evidence="2">non-specific serine/threonine protein kinase</fullName>
        <ecNumber evidence="2">2.7.11.1</ecNumber>
    </recommendedName>
</protein>
<dbReference type="GO" id="GO:0005524">
    <property type="term" value="F:ATP binding"/>
    <property type="evidence" value="ECO:0007669"/>
    <property type="project" value="UniProtKB-KW"/>
</dbReference>
<dbReference type="GO" id="GO:0070525">
    <property type="term" value="P:tRNA threonylcarbamoyladenosine metabolic process"/>
    <property type="evidence" value="ECO:0007669"/>
    <property type="project" value="TreeGrafter"/>
</dbReference>
<keyword evidence="13" id="KW-1185">Reference proteome</keyword>
<comment type="caution">
    <text evidence="12">The sequence shown here is derived from an EMBL/GenBank/DDBJ whole genome shotgun (WGS) entry which is preliminary data.</text>
</comment>
<sequence length="301" mass="32809">MATSPSALLSLLQDDTRSTLIKQGAEAKVYQSTLSAHASFSTSPLLLKWRFPKTYRHPTLSAALTAQRTAQEARGLMRCLRAGASVPAMLCVDELEGILGLEWIEGPSVREVLGGGAEGVLEDSLANAAVAEGQQDASATTSQLGHEDQLHLMRLIGSELARIHLAEVIHGDLTTSNMLLRSSRQRSRGSEACAALTDAAAVRSQVLAEPEHWEVVLIDFGLSSVSALAEDRAVDLYVLERAFASTHPASEGLYSEILKQYALELERTGKKEKGTKHSVWEEVRRRLEEVRLRGRKRSMVG</sequence>
<evidence type="ECO:0000256" key="7">
    <source>
        <dbReference type="ARBA" id="ARBA00022777"/>
    </source>
</evidence>
<comment type="catalytic activity">
    <reaction evidence="9">
        <text>L-threonyl-[protein] + ATP = O-phospho-L-threonyl-[protein] + ADP + H(+)</text>
        <dbReference type="Rhea" id="RHEA:46608"/>
        <dbReference type="Rhea" id="RHEA-COMP:11060"/>
        <dbReference type="Rhea" id="RHEA-COMP:11605"/>
        <dbReference type="ChEBI" id="CHEBI:15378"/>
        <dbReference type="ChEBI" id="CHEBI:30013"/>
        <dbReference type="ChEBI" id="CHEBI:30616"/>
        <dbReference type="ChEBI" id="CHEBI:61977"/>
        <dbReference type="ChEBI" id="CHEBI:456216"/>
        <dbReference type="EC" id="2.7.11.1"/>
    </reaction>
</comment>
<proteinExistence type="inferred from homology"/>
<feature type="domain" description="Protein kinase" evidence="11">
    <location>
        <begin position="15"/>
        <end position="301"/>
    </location>
</feature>
<gene>
    <name evidence="12" type="primary">BUD32</name>
    <name evidence="12" type="ORF">OC842_001016</name>
</gene>
<dbReference type="PROSITE" id="PS50011">
    <property type="entry name" value="PROTEIN_KINASE_DOM"/>
    <property type="match status" value="1"/>
</dbReference>
<dbReference type="GO" id="GO:0005829">
    <property type="term" value="C:cytosol"/>
    <property type="evidence" value="ECO:0007669"/>
    <property type="project" value="TreeGrafter"/>
</dbReference>
<evidence type="ECO:0000256" key="1">
    <source>
        <dbReference type="ARBA" id="ARBA00010630"/>
    </source>
</evidence>
<evidence type="ECO:0000256" key="2">
    <source>
        <dbReference type="ARBA" id="ARBA00012513"/>
    </source>
</evidence>
<name>A0AAN6GFV4_9BASI</name>
<evidence type="ECO:0000256" key="5">
    <source>
        <dbReference type="ARBA" id="ARBA00022694"/>
    </source>
</evidence>
<dbReference type="Proteomes" id="UP001176521">
    <property type="component" value="Unassembled WGS sequence"/>
</dbReference>
<dbReference type="FunFam" id="3.30.200.20:FF:000201">
    <property type="entry name" value="TP53-regulating kinase isoform X1"/>
    <property type="match status" value="1"/>
</dbReference>
<comment type="catalytic activity">
    <reaction evidence="10">
        <text>L-seryl-[protein] + ATP = O-phospho-L-seryl-[protein] + ADP + H(+)</text>
        <dbReference type="Rhea" id="RHEA:17989"/>
        <dbReference type="Rhea" id="RHEA-COMP:9863"/>
        <dbReference type="Rhea" id="RHEA-COMP:11604"/>
        <dbReference type="ChEBI" id="CHEBI:15378"/>
        <dbReference type="ChEBI" id="CHEBI:29999"/>
        <dbReference type="ChEBI" id="CHEBI:30616"/>
        <dbReference type="ChEBI" id="CHEBI:83421"/>
        <dbReference type="ChEBI" id="CHEBI:456216"/>
        <dbReference type="EC" id="2.7.11.1"/>
    </reaction>
</comment>
<evidence type="ECO:0000313" key="12">
    <source>
        <dbReference type="EMBL" id="KAK0539312.1"/>
    </source>
</evidence>
<comment type="similarity">
    <text evidence="1">Belongs to the protein kinase superfamily. BUD32 family.</text>
</comment>
<evidence type="ECO:0000313" key="13">
    <source>
        <dbReference type="Proteomes" id="UP001176521"/>
    </source>
</evidence>
<keyword evidence="4 12" id="KW-0808">Transferase</keyword>
<evidence type="ECO:0000256" key="9">
    <source>
        <dbReference type="ARBA" id="ARBA00047899"/>
    </source>
</evidence>
<dbReference type="InterPro" id="IPR000719">
    <property type="entry name" value="Prot_kinase_dom"/>
</dbReference>
<keyword evidence="3" id="KW-0723">Serine/threonine-protein kinase</keyword>
<dbReference type="SUPFAM" id="SSF56112">
    <property type="entry name" value="Protein kinase-like (PK-like)"/>
    <property type="match status" value="1"/>
</dbReference>
<evidence type="ECO:0000259" key="11">
    <source>
        <dbReference type="PROSITE" id="PS50011"/>
    </source>
</evidence>
<evidence type="ECO:0000256" key="3">
    <source>
        <dbReference type="ARBA" id="ARBA00022527"/>
    </source>
</evidence>
<dbReference type="PANTHER" id="PTHR12209">
    <property type="entry name" value="NON-SPECIFIC SERINE/THREONINE PROTEIN KINASE"/>
    <property type="match status" value="1"/>
</dbReference>
<dbReference type="PROSITE" id="PS00109">
    <property type="entry name" value="PROTEIN_KINASE_TYR"/>
    <property type="match status" value="1"/>
</dbReference>
<dbReference type="Gene3D" id="3.30.200.20">
    <property type="entry name" value="Phosphorylase Kinase, domain 1"/>
    <property type="match status" value="1"/>
</dbReference>
<organism evidence="12 13">
    <name type="scientific">Tilletia horrida</name>
    <dbReference type="NCBI Taxonomy" id="155126"/>
    <lineage>
        <taxon>Eukaryota</taxon>
        <taxon>Fungi</taxon>
        <taxon>Dikarya</taxon>
        <taxon>Basidiomycota</taxon>
        <taxon>Ustilaginomycotina</taxon>
        <taxon>Exobasidiomycetes</taxon>
        <taxon>Tilletiales</taxon>
        <taxon>Tilletiaceae</taxon>
        <taxon>Tilletia</taxon>
    </lineage>
</organism>
<dbReference type="AlphaFoldDB" id="A0AAN6GFV4"/>
<dbReference type="GO" id="GO:0000408">
    <property type="term" value="C:EKC/KEOPS complex"/>
    <property type="evidence" value="ECO:0007669"/>
    <property type="project" value="TreeGrafter"/>
</dbReference>
<keyword evidence="6" id="KW-0547">Nucleotide-binding</keyword>
<dbReference type="PANTHER" id="PTHR12209:SF0">
    <property type="entry name" value="EKC_KEOPS COMPLEX SUBUNIT TP53RK"/>
    <property type="match status" value="1"/>
</dbReference>
<dbReference type="Gene3D" id="1.10.510.10">
    <property type="entry name" value="Transferase(Phosphotransferase) domain 1"/>
    <property type="match status" value="1"/>
</dbReference>
<dbReference type="EC" id="2.7.11.1" evidence="2"/>
<evidence type="ECO:0000256" key="10">
    <source>
        <dbReference type="ARBA" id="ARBA00048679"/>
    </source>
</evidence>
<reference evidence="12" key="1">
    <citation type="journal article" date="2023" name="PhytoFront">
        <title>Draft Genome Resources of Seven Strains of Tilletia horrida, Causal Agent of Kernel Smut of Rice.</title>
        <authorList>
            <person name="Khanal S."/>
            <person name="Antony Babu S."/>
            <person name="Zhou X.G."/>
        </authorList>
    </citation>
    <scope>NUCLEOTIDE SEQUENCE</scope>
    <source>
        <strain evidence="12">TX3</strain>
    </source>
</reference>
<accession>A0AAN6GFV4</accession>
<keyword evidence="8" id="KW-0067">ATP-binding</keyword>